<evidence type="ECO:0000313" key="2">
    <source>
        <dbReference type="EMBL" id="KAH7259353.1"/>
    </source>
</evidence>
<sequence length="403" mass="45933">MPQPRPLPHRLCKSEEPNNTGNFEQNWVGENITAGRRGYYMRVYLEWMRKETKPDQMDKIFQECKKKLYIWFTEDFKLHPRGRFYEYVLDLWVWLIWLKGITPVPIFPWRYIGGAPQADSTASWKGQMTTRNKKLVEISSLFSVDDILRDPKYVFKPELKDETRLDRLLGAASKNQQQNPLPAPPVSLGNSAVPVHQNDGNFSGILSAPTKAGQVANLAQSLQIQEPPPPALRNGENRVPSRDILNPSTVGQNLSLSQHQETNEEQQLKASVSSPRPSKRRRSSSSAEPRSALALSLDRFANMSARLHCVEDENFDVDIVAWMVMGLGADDSRRRLFYFLDNGALDVWYCLADVASQPLRLLTELESSQEACISHGLSCKRVMVVKDELDCRRLRFASVSRDE</sequence>
<dbReference type="Proteomes" id="UP000720189">
    <property type="component" value="Unassembled WGS sequence"/>
</dbReference>
<comment type="caution">
    <text evidence="2">The sequence shown here is derived from an EMBL/GenBank/DDBJ whole genome shotgun (WGS) entry which is preliminary data.</text>
</comment>
<dbReference type="GeneID" id="70229048"/>
<feature type="region of interest" description="Disordered" evidence="1">
    <location>
        <begin position="224"/>
        <end position="290"/>
    </location>
</feature>
<dbReference type="OrthoDB" id="5086035at2759"/>
<evidence type="ECO:0000256" key="1">
    <source>
        <dbReference type="SAM" id="MobiDB-lite"/>
    </source>
</evidence>
<name>A0A9P9HKH3_FUSRE</name>
<dbReference type="EMBL" id="JAGMUX010000005">
    <property type="protein sequence ID" value="KAH7259353.1"/>
    <property type="molecule type" value="Genomic_DNA"/>
</dbReference>
<protein>
    <submittedName>
        <fullName evidence="2">Uncharacterized protein</fullName>
    </submittedName>
</protein>
<feature type="region of interest" description="Disordered" evidence="1">
    <location>
        <begin position="173"/>
        <end position="207"/>
    </location>
</feature>
<feature type="compositionally biased region" description="Polar residues" evidence="1">
    <location>
        <begin position="246"/>
        <end position="260"/>
    </location>
</feature>
<accession>A0A9P9HKH3</accession>
<reference evidence="2" key="1">
    <citation type="journal article" date="2021" name="Nat. Commun.">
        <title>Genetic determinants of endophytism in the Arabidopsis root mycobiome.</title>
        <authorList>
            <person name="Mesny F."/>
            <person name="Miyauchi S."/>
            <person name="Thiergart T."/>
            <person name="Pickel B."/>
            <person name="Atanasova L."/>
            <person name="Karlsson M."/>
            <person name="Huettel B."/>
            <person name="Barry K.W."/>
            <person name="Haridas S."/>
            <person name="Chen C."/>
            <person name="Bauer D."/>
            <person name="Andreopoulos W."/>
            <person name="Pangilinan J."/>
            <person name="LaButti K."/>
            <person name="Riley R."/>
            <person name="Lipzen A."/>
            <person name="Clum A."/>
            <person name="Drula E."/>
            <person name="Henrissat B."/>
            <person name="Kohler A."/>
            <person name="Grigoriev I.V."/>
            <person name="Martin F.M."/>
            <person name="Hacquard S."/>
        </authorList>
    </citation>
    <scope>NUCLEOTIDE SEQUENCE</scope>
    <source>
        <strain evidence="2">MPI-CAGE-AT-0023</strain>
    </source>
</reference>
<dbReference type="AlphaFoldDB" id="A0A9P9HKH3"/>
<gene>
    <name evidence="2" type="ORF">BKA55DRAFT_687652</name>
</gene>
<keyword evidence="3" id="KW-1185">Reference proteome</keyword>
<organism evidence="2 3">
    <name type="scientific">Fusarium redolens</name>
    <dbReference type="NCBI Taxonomy" id="48865"/>
    <lineage>
        <taxon>Eukaryota</taxon>
        <taxon>Fungi</taxon>
        <taxon>Dikarya</taxon>
        <taxon>Ascomycota</taxon>
        <taxon>Pezizomycotina</taxon>
        <taxon>Sordariomycetes</taxon>
        <taxon>Hypocreomycetidae</taxon>
        <taxon>Hypocreales</taxon>
        <taxon>Nectriaceae</taxon>
        <taxon>Fusarium</taxon>
        <taxon>Fusarium redolens species complex</taxon>
    </lineage>
</organism>
<dbReference type="RefSeq" id="XP_046052061.1">
    <property type="nucleotide sequence ID" value="XM_046199094.1"/>
</dbReference>
<proteinExistence type="predicted"/>
<evidence type="ECO:0000313" key="3">
    <source>
        <dbReference type="Proteomes" id="UP000720189"/>
    </source>
</evidence>